<dbReference type="AlphaFoldDB" id="A0A2P2QDD8"/>
<evidence type="ECO:0000256" key="1">
    <source>
        <dbReference type="SAM" id="Phobius"/>
    </source>
</evidence>
<keyword evidence="1" id="KW-0472">Membrane</keyword>
<keyword evidence="1" id="KW-1133">Transmembrane helix</keyword>
<dbReference type="EMBL" id="GGEC01084532">
    <property type="protein sequence ID" value="MBX65016.1"/>
    <property type="molecule type" value="Transcribed_RNA"/>
</dbReference>
<accession>A0A2P2QDD8</accession>
<name>A0A2P2QDD8_RHIMU</name>
<feature type="transmembrane region" description="Helical" evidence="1">
    <location>
        <begin position="6"/>
        <end position="26"/>
    </location>
</feature>
<organism evidence="2">
    <name type="scientific">Rhizophora mucronata</name>
    <name type="common">Asiatic mangrove</name>
    <dbReference type="NCBI Taxonomy" id="61149"/>
    <lineage>
        <taxon>Eukaryota</taxon>
        <taxon>Viridiplantae</taxon>
        <taxon>Streptophyta</taxon>
        <taxon>Embryophyta</taxon>
        <taxon>Tracheophyta</taxon>
        <taxon>Spermatophyta</taxon>
        <taxon>Magnoliopsida</taxon>
        <taxon>eudicotyledons</taxon>
        <taxon>Gunneridae</taxon>
        <taxon>Pentapetalae</taxon>
        <taxon>rosids</taxon>
        <taxon>fabids</taxon>
        <taxon>Malpighiales</taxon>
        <taxon>Rhizophoraceae</taxon>
        <taxon>Rhizophora</taxon>
    </lineage>
</organism>
<reference evidence="2" key="1">
    <citation type="submission" date="2018-02" db="EMBL/GenBank/DDBJ databases">
        <title>Rhizophora mucronata_Transcriptome.</title>
        <authorList>
            <person name="Meera S.P."/>
            <person name="Sreeshan A."/>
            <person name="Augustine A."/>
        </authorList>
    </citation>
    <scope>NUCLEOTIDE SEQUENCE</scope>
    <source>
        <tissue evidence="2">Leaf</tissue>
    </source>
</reference>
<protein>
    <submittedName>
        <fullName evidence="2">Uncharacterized protein</fullName>
    </submittedName>
</protein>
<sequence>MARAVALGAYLKILNWMLPWLVYALLQ</sequence>
<keyword evidence="1" id="KW-0812">Transmembrane</keyword>
<proteinExistence type="predicted"/>
<evidence type="ECO:0000313" key="2">
    <source>
        <dbReference type="EMBL" id="MBX65016.1"/>
    </source>
</evidence>